<name>Q98MS3_RHILO</name>
<dbReference type="HOGENOM" id="CLU_2059518_0_0_5"/>
<dbReference type="eggNOG" id="ENOG50336W5">
    <property type="taxonomic scope" value="Bacteria"/>
</dbReference>
<evidence type="ECO:0000313" key="1">
    <source>
        <dbReference type="EMBL" id="BAB48040.1"/>
    </source>
</evidence>
<dbReference type="RefSeq" id="WP_010909396.1">
    <property type="nucleotide sequence ID" value="NC_002678.2"/>
</dbReference>
<accession>Q98MS3</accession>
<reference evidence="1 2" key="1">
    <citation type="journal article" date="2000" name="DNA Res.">
        <title>Complete genome structure of the nitrogen-fixing symbiotic bacterium Mesorhizobium loti.</title>
        <authorList>
            <person name="Kaneko T."/>
            <person name="Nakamura Y."/>
            <person name="Sato S."/>
            <person name="Asamizu E."/>
            <person name="Kato T."/>
            <person name="Sasamoto S."/>
            <person name="Watanabe A."/>
            <person name="Idesawa K."/>
            <person name="Ishikawa A."/>
            <person name="Kawashima K."/>
            <person name="Kimura T."/>
            <person name="Kishida Y."/>
            <person name="Kiyokawa C."/>
            <person name="Kohara M."/>
            <person name="Matsumoto M."/>
            <person name="Matsuno A."/>
            <person name="Mochizuki Y."/>
            <person name="Nakayama S."/>
            <person name="Nakazaki N."/>
            <person name="Shimpo S."/>
            <person name="Sugimoto M."/>
            <person name="Takeuchi C."/>
            <person name="Yamada M."/>
            <person name="Tabata S."/>
        </authorList>
    </citation>
    <scope>NUCLEOTIDE SEQUENCE [LARGE SCALE GENOMIC DNA]</scope>
    <source>
        <strain evidence="2">LMG 29417 / CECT 9101 / MAFF 303099</strain>
    </source>
</reference>
<protein>
    <submittedName>
        <fullName evidence="1">Mll0461 protein</fullName>
    </submittedName>
</protein>
<sequence>MSVILATAVKTAVLTAIRDQVAAGSLEILDASNVLLAAFTLSGSGGSVAGAVWTLTFASSTVASGAAGTAAKAQIKNSGGTALITGLTVGTTAADIILTSTTIASGQNVILTSATITHP</sequence>
<dbReference type="Proteomes" id="UP000000552">
    <property type="component" value="Chromosome"/>
</dbReference>
<organism evidence="1 2">
    <name type="scientific">Mesorhizobium japonicum (strain LMG 29417 / CECT 9101 / MAFF 303099)</name>
    <name type="common">Mesorhizobium loti (strain MAFF 303099)</name>
    <dbReference type="NCBI Taxonomy" id="266835"/>
    <lineage>
        <taxon>Bacteria</taxon>
        <taxon>Pseudomonadati</taxon>
        <taxon>Pseudomonadota</taxon>
        <taxon>Alphaproteobacteria</taxon>
        <taxon>Hyphomicrobiales</taxon>
        <taxon>Phyllobacteriaceae</taxon>
        <taxon>Mesorhizobium</taxon>
    </lineage>
</organism>
<gene>
    <name evidence="1" type="ordered locus">mll0461</name>
</gene>
<proteinExistence type="predicted"/>
<dbReference type="AlphaFoldDB" id="Q98MS3"/>
<evidence type="ECO:0000313" key="2">
    <source>
        <dbReference type="Proteomes" id="UP000000552"/>
    </source>
</evidence>
<dbReference type="KEGG" id="mlo:mll0461"/>
<dbReference type="PATRIC" id="fig|266835.9.peg.372"/>
<dbReference type="EMBL" id="BA000012">
    <property type="protein sequence ID" value="BAB48040.1"/>
    <property type="molecule type" value="Genomic_DNA"/>
</dbReference>